<evidence type="ECO:0000256" key="2">
    <source>
        <dbReference type="ARBA" id="ARBA00023125"/>
    </source>
</evidence>
<dbReference type="SUPFAM" id="SSF46689">
    <property type="entry name" value="Homeodomain-like"/>
    <property type="match status" value="1"/>
</dbReference>
<accession>B1X3A7</accession>
<dbReference type="InterPro" id="IPR054156">
    <property type="entry name" value="YxaF_TetR_C"/>
</dbReference>
<dbReference type="RefSeq" id="WP_009547897.1">
    <property type="nucleotide sequence ID" value="NC_010541.1"/>
</dbReference>
<dbReference type="PANTHER" id="PTHR47506">
    <property type="entry name" value="TRANSCRIPTIONAL REGULATORY PROTEIN"/>
    <property type="match status" value="1"/>
</dbReference>
<geneLocation type="plasmid" evidence="6 7">
    <name>B</name>
</geneLocation>
<evidence type="ECO:0000259" key="5">
    <source>
        <dbReference type="PROSITE" id="PS50977"/>
    </source>
</evidence>
<keyword evidence="2 4" id="KW-0238">DNA-binding</keyword>
<gene>
    <name evidence="6" type="ordered locus">cce_5272</name>
</gene>
<dbReference type="Gene3D" id="1.10.357.10">
    <property type="entry name" value="Tetracycline Repressor, domain 2"/>
    <property type="match status" value="1"/>
</dbReference>
<dbReference type="GO" id="GO:0003677">
    <property type="term" value="F:DNA binding"/>
    <property type="evidence" value="ECO:0007669"/>
    <property type="project" value="UniProtKB-UniRule"/>
</dbReference>
<evidence type="ECO:0000313" key="6">
    <source>
        <dbReference type="EMBL" id="ACB54618.1"/>
    </source>
</evidence>
<dbReference type="PROSITE" id="PS50977">
    <property type="entry name" value="HTH_TETR_2"/>
    <property type="match status" value="1"/>
</dbReference>
<dbReference type="OrthoDB" id="9814200at2"/>
<keyword evidence="3" id="KW-0804">Transcription</keyword>
<evidence type="ECO:0000256" key="4">
    <source>
        <dbReference type="PROSITE-ProRule" id="PRU00335"/>
    </source>
</evidence>
<sequence length="181" mass="20403">MSKEQVLPQLVSVFQHYGYEGATLARLSDTTGLKKASLYHYFQGGKEQMASAVLEYVADWFDKNVFTPLQSSQPPRERIQEMSQGLEEFYHSGEVPCLLSVMSIGEANNLFHQQLETSLKHWLDLLTKVVQETGVTADTAKQRAEDALMMVQGALVLVRVTNNTQPFKRAISRLPKILLDD</sequence>
<dbReference type="SUPFAM" id="SSF48498">
    <property type="entry name" value="Tetracyclin repressor-like, C-terminal domain"/>
    <property type="match status" value="1"/>
</dbReference>
<dbReference type="Pfam" id="PF00440">
    <property type="entry name" value="TetR_N"/>
    <property type="match status" value="1"/>
</dbReference>
<dbReference type="EMBL" id="CP000809">
    <property type="protein sequence ID" value="ACB54618.1"/>
    <property type="molecule type" value="Genomic_DNA"/>
</dbReference>
<dbReference type="KEGG" id="cyt:cce_5272"/>
<name>B1X3A7_CROS5</name>
<proteinExistence type="predicted"/>
<evidence type="ECO:0000256" key="1">
    <source>
        <dbReference type="ARBA" id="ARBA00023015"/>
    </source>
</evidence>
<dbReference type="InterPro" id="IPR001647">
    <property type="entry name" value="HTH_TetR"/>
</dbReference>
<keyword evidence="6" id="KW-0614">Plasmid</keyword>
<feature type="DNA-binding region" description="H-T-H motif" evidence="4">
    <location>
        <begin position="23"/>
        <end position="42"/>
    </location>
</feature>
<keyword evidence="1" id="KW-0805">Transcription regulation</keyword>
<protein>
    <submittedName>
        <fullName evidence="6">Transcriptional regulator, TetR family</fullName>
    </submittedName>
</protein>
<dbReference type="HOGENOM" id="CLU_069356_28_1_3"/>
<evidence type="ECO:0000313" key="7">
    <source>
        <dbReference type="Proteomes" id="UP000001203"/>
    </source>
</evidence>
<reference evidence="6 7" key="1">
    <citation type="journal article" date="2008" name="Proc. Natl. Acad. Sci. U.S.A.">
        <title>The genome of Cyanothece 51142, a unicellular diazotrophic cyanobacterium important in the marine nitrogen cycle.</title>
        <authorList>
            <person name="Welsh E.A."/>
            <person name="Liberton M."/>
            <person name="Stoeckel J."/>
            <person name="Loh T."/>
            <person name="Elvitigala T."/>
            <person name="Wang C."/>
            <person name="Wollam A."/>
            <person name="Fulton R.S."/>
            <person name="Clifton S.W."/>
            <person name="Jacobs J.M."/>
            <person name="Aurora R."/>
            <person name="Ghosh B.K."/>
            <person name="Sherman L.A."/>
            <person name="Smith R.D."/>
            <person name="Wilson R.K."/>
            <person name="Pakrasi H.B."/>
        </authorList>
    </citation>
    <scope>NUCLEOTIDE SEQUENCE [LARGE SCALE GENOMIC DNA]</scope>
    <source>
        <strain evidence="7">ATCC 51142 / BH68</strain>
        <plasmid evidence="7">B</plasmid>
    </source>
</reference>
<dbReference type="InterPro" id="IPR009057">
    <property type="entry name" value="Homeodomain-like_sf"/>
</dbReference>
<dbReference type="InterPro" id="IPR036271">
    <property type="entry name" value="Tet_transcr_reg_TetR-rel_C_sf"/>
</dbReference>
<feature type="domain" description="HTH tetR-type" evidence="5">
    <location>
        <begin position="1"/>
        <end position="60"/>
    </location>
</feature>
<dbReference type="PANTHER" id="PTHR47506:SF3">
    <property type="entry name" value="HTH-TYPE TRANSCRIPTIONAL REGULATOR LMRA"/>
    <property type="match status" value="1"/>
</dbReference>
<dbReference type="Pfam" id="PF21993">
    <property type="entry name" value="TetR_C_13_2"/>
    <property type="match status" value="1"/>
</dbReference>
<evidence type="ECO:0000256" key="3">
    <source>
        <dbReference type="ARBA" id="ARBA00023163"/>
    </source>
</evidence>
<organism evidence="6 7">
    <name type="scientific">Crocosphaera subtropica (strain ATCC 51142 / BH68)</name>
    <name type="common">Cyanothece sp. (strain ATCC 51142)</name>
    <dbReference type="NCBI Taxonomy" id="43989"/>
    <lineage>
        <taxon>Bacteria</taxon>
        <taxon>Bacillati</taxon>
        <taxon>Cyanobacteriota</taxon>
        <taxon>Cyanophyceae</taxon>
        <taxon>Oscillatoriophycideae</taxon>
        <taxon>Chroococcales</taxon>
        <taxon>Aphanothecaceae</taxon>
        <taxon>Crocosphaera</taxon>
        <taxon>Crocosphaera subtropica</taxon>
    </lineage>
</organism>
<dbReference type="Proteomes" id="UP000001203">
    <property type="component" value="Plasmid B"/>
</dbReference>
<dbReference type="AlphaFoldDB" id="B1X3A7"/>
<keyword evidence="7" id="KW-1185">Reference proteome</keyword>